<comment type="caution">
    <text evidence="2">The sequence shown here is derived from an EMBL/GenBank/DDBJ whole genome shotgun (WGS) entry which is preliminary data.</text>
</comment>
<dbReference type="Proteomes" id="UP000828251">
    <property type="component" value="Unassembled WGS sequence"/>
</dbReference>
<keyword evidence="1" id="KW-1133">Transmembrane helix</keyword>
<organism evidence="2 3">
    <name type="scientific">Gossypium stocksii</name>
    <dbReference type="NCBI Taxonomy" id="47602"/>
    <lineage>
        <taxon>Eukaryota</taxon>
        <taxon>Viridiplantae</taxon>
        <taxon>Streptophyta</taxon>
        <taxon>Embryophyta</taxon>
        <taxon>Tracheophyta</taxon>
        <taxon>Spermatophyta</taxon>
        <taxon>Magnoliopsida</taxon>
        <taxon>eudicotyledons</taxon>
        <taxon>Gunneridae</taxon>
        <taxon>Pentapetalae</taxon>
        <taxon>rosids</taxon>
        <taxon>malvids</taxon>
        <taxon>Malvales</taxon>
        <taxon>Malvaceae</taxon>
        <taxon>Malvoideae</taxon>
        <taxon>Gossypium</taxon>
    </lineage>
</organism>
<gene>
    <name evidence="2" type="ORF">J1N35_037325</name>
</gene>
<keyword evidence="1" id="KW-0472">Membrane</keyword>
<dbReference type="EMBL" id="JAIQCV010000011">
    <property type="protein sequence ID" value="KAH1046541.1"/>
    <property type="molecule type" value="Genomic_DNA"/>
</dbReference>
<proteinExistence type="predicted"/>
<keyword evidence="3" id="KW-1185">Reference proteome</keyword>
<accession>A0A9D3UJZ3</accession>
<keyword evidence="1" id="KW-0812">Transmembrane</keyword>
<feature type="transmembrane region" description="Helical" evidence="1">
    <location>
        <begin position="84"/>
        <end position="101"/>
    </location>
</feature>
<dbReference type="AlphaFoldDB" id="A0A9D3UJZ3"/>
<reference evidence="2 3" key="1">
    <citation type="journal article" date="2021" name="Plant Biotechnol. J.">
        <title>Multi-omics assisted identification of the key and species-specific regulatory components of drought-tolerant mechanisms in Gossypium stocksii.</title>
        <authorList>
            <person name="Yu D."/>
            <person name="Ke L."/>
            <person name="Zhang D."/>
            <person name="Wu Y."/>
            <person name="Sun Y."/>
            <person name="Mei J."/>
            <person name="Sun J."/>
            <person name="Sun Y."/>
        </authorList>
    </citation>
    <scope>NUCLEOTIDE SEQUENCE [LARGE SCALE GENOMIC DNA]</scope>
    <source>
        <strain evidence="3">cv. E1</strain>
        <tissue evidence="2">Leaf</tissue>
    </source>
</reference>
<dbReference type="OrthoDB" id="2822301at2759"/>
<evidence type="ECO:0000313" key="2">
    <source>
        <dbReference type="EMBL" id="KAH1046541.1"/>
    </source>
</evidence>
<evidence type="ECO:0000313" key="3">
    <source>
        <dbReference type="Proteomes" id="UP000828251"/>
    </source>
</evidence>
<evidence type="ECO:0000256" key="1">
    <source>
        <dbReference type="SAM" id="Phobius"/>
    </source>
</evidence>
<name>A0A9D3UJZ3_9ROSI</name>
<sequence length="102" mass="12372">MDQPNAIPVCYYELPTTPRISWPNKNPGRNFFGCKNYRYSYGFRNIYCYFFNWFDHPISLRARAVAIGLLRRIRSKEMEKRRERMRWFFGSVAIVIMVCIMK</sequence>
<protein>
    <submittedName>
        <fullName evidence="2">Uncharacterized protein</fullName>
    </submittedName>
</protein>